<protein>
    <submittedName>
        <fullName evidence="3">Uncharacterized protein</fullName>
    </submittedName>
</protein>
<name>A0A1Y1S7P6_9MICR</name>
<reference evidence="3 4" key="1">
    <citation type="journal article" date="2017" name="Environ. Microbiol.">
        <title>Decay of the glycolytic pathway and adaptation to intranuclear parasitism within Enterocytozoonidae microsporidia.</title>
        <authorList>
            <person name="Wiredu Boakye D."/>
            <person name="Jaroenlak P."/>
            <person name="Prachumwat A."/>
            <person name="Williams T.A."/>
            <person name="Bateman K.S."/>
            <person name="Itsathitphaisarn O."/>
            <person name="Sritunyalucksana K."/>
            <person name="Paszkiewicz K.H."/>
            <person name="Moore K.A."/>
            <person name="Stentiford G.D."/>
            <person name="Williams B.A."/>
        </authorList>
    </citation>
    <scope>NUCLEOTIDE SEQUENCE [LARGE SCALE GENOMIC DNA]</scope>
    <source>
        <strain evidence="3 4">GB1</strain>
    </source>
</reference>
<dbReference type="Pfam" id="PF17010">
    <property type="entry name" value="DUF5092"/>
    <property type="match status" value="1"/>
</dbReference>
<keyword evidence="2" id="KW-1133">Transmembrane helix</keyword>
<dbReference type="OrthoDB" id="2189917at2759"/>
<dbReference type="InterPro" id="IPR031537">
    <property type="entry name" value="DUF5092"/>
</dbReference>
<accession>A0A1Y1S7P6</accession>
<sequence length="236" mass="27276">MLYGLENTNTTKCALDAKNLEAFTQKSFSDLVYEAHSRGEDYYIARVQCSGTNGDPYFYCYDAKHLCKFVFEMVISAEGRRIRIKNFSDPIHSKDIMEINFFKMRYDSDTPLRAEYAGNHISFLESNVFRSKIFFQEEALDALSVNFQFKNDTKSRVVPKRKFVLFLGLMMFLVLFGLVSYVGLKMSHGYFEPETQVNREPKTKAAKNAKAKPVSIKSKRPTQLRVKQPAELYVKV</sequence>
<proteinExistence type="predicted"/>
<comment type="caution">
    <text evidence="3">The sequence shown here is derived from an EMBL/GenBank/DDBJ whole genome shotgun (WGS) entry which is preliminary data.</text>
</comment>
<gene>
    <name evidence="3" type="ORF">ECANGB1_643</name>
</gene>
<keyword evidence="2" id="KW-0472">Membrane</keyword>
<dbReference type="VEuPathDB" id="MicrosporidiaDB:ECANGB1_643"/>
<dbReference type="AlphaFoldDB" id="A0A1Y1S7P6"/>
<evidence type="ECO:0000313" key="4">
    <source>
        <dbReference type="Proteomes" id="UP000192639"/>
    </source>
</evidence>
<feature type="region of interest" description="Disordered" evidence="1">
    <location>
        <begin position="198"/>
        <end position="218"/>
    </location>
</feature>
<evidence type="ECO:0000313" key="3">
    <source>
        <dbReference type="EMBL" id="ORD94497.1"/>
    </source>
</evidence>
<organism evidence="3 4">
    <name type="scientific">Enterospora canceri</name>
    <dbReference type="NCBI Taxonomy" id="1081671"/>
    <lineage>
        <taxon>Eukaryota</taxon>
        <taxon>Fungi</taxon>
        <taxon>Fungi incertae sedis</taxon>
        <taxon>Microsporidia</taxon>
        <taxon>Enterocytozoonidae</taxon>
        <taxon>Enterospora</taxon>
    </lineage>
</organism>
<feature type="transmembrane region" description="Helical" evidence="2">
    <location>
        <begin position="163"/>
        <end position="184"/>
    </location>
</feature>
<keyword evidence="4" id="KW-1185">Reference proteome</keyword>
<evidence type="ECO:0000256" key="1">
    <source>
        <dbReference type="SAM" id="MobiDB-lite"/>
    </source>
</evidence>
<evidence type="ECO:0000256" key="2">
    <source>
        <dbReference type="SAM" id="Phobius"/>
    </source>
</evidence>
<keyword evidence="2" id="KW-0812">Transmembrane</keyword>
<dbReference type="EMBL" id="LWDP01000018">
    <property type="protein sequence ID" value="ORD94497.1"/>
    <property type="molecule type" value="Genomic_DNA"/>
</dbReference>
<dbReference type="Proteomes" id="UP000192639">
    <property type="component" value="Unassembled WGS sequence"/>
</dbReference>